<dbReference type="NCBIfam" id="TIGR03011">
    <property type="entry name" value="sulf_tusB_dsrH"/>
    <property type="match status" value="1"/>
</dbReference>
<dbReference type="InterPro" id="IPR007215">
    <property type="entry name" value="Sulphur_relay_TusB/DsrH"/>
</dbReference>
<dbReference type="GO" id="GO:0002143">
    <property type="term" value="P:tRNA wobble position uridine thiolation"/>
    <property type="evidence" value="ECO:0007669"/>
    <property type="project" value="InterPro"/>
</dbReference>
<dbReference type="InterPro" id="IPR027396">
    <property type="entry name" value="DsrEFH-like"/>
</dbReference>
<dbReference type="Proteomes" id="UP000243053">
    <property type="component" value="Unassembled WGS sequence"/>
</dbReference>
<dbReference type="GO" id="GO:0005737">
    <property type="term" value="C:cytoplasm"/>
    <property type="evidence" value="ECO:0007669"/>
    <property type="project" value="InterPro"/>
</dbReference>
<proteinExistence type="predicted"/>
<dbReference type="SUPFAM" id="SSF75169">
    <property type="entry name" value="DsrEFH-like"/>
    <property type="match status" value="1"/>
</dbReference>
<dbReference type="Gene3D" id="3.40.1260.10">
    <property type="entry name" value="DsrEFH-like"/>
    <property type="match status" value="1"/>
</dbReference>
<accession>A0A1Y5E6W8</accession>
<name>A0A1Y5E6W8_COLPS</name>
<dbReference type="AlphaFoldDB" id="A0A1Y5E6W8"/>
<comment type="caution">
    <text evidence="1">The sequence shown here is derived from an EMBL/GenBank/DDBJ whole genome shotgun (WGS) entry which is preliminary data.</text>
</comment>
<protein>
    <submittedName>
        <fullName evidence="1">Sulfur oxidation protein DsrH</fullName>
    </submittedName>
</protein>
<evidence type="ECO:0000313" key="2">
    <source>
        <dbReference type="Proteomes" id="UP000243053"/>
    </source>
</evidence>
<dbReference type="Pfam" id="PF04077">
    <property type="entry name" value="DsrH"/>
    <property type="match status" value="1"/>
</dbReference>
<organism evidence="1 2">
    <name type="scientific">Colwellia psychrerythraea</name>
    <name type="common">Vibrio psychroerythus</name>
    <dbReference type="NCBI Taxonomy" id="28229"/>
    <lineage>
        <taxon>Bacteria</taxon>
        <taxon>Pseudomonadati</taxon>
        <taxon>Pseudomonadota</taxon>
        <taxon>Gammaproteobacteria</taxon>
        <taxon>Alteromonadales</taxon>
        <taxon>Colwelliaceae</taxon>
        <taxon>Colwellia</taxon>
    </lineage>
</organism>
<sequence>MSTLHLVRKSAFTTNDFAQCLSVLDQQDSIVLMDDGCYNLKHPLMDSLIKRADSTITINVITNHAQARAIETLAEVKHIEMVDLVELTFTHKKVITWQ</sequence>
<dbReference type="EMBL" id="MAAF01000084">
    <property type="protein sequence ID" value="OUR77960.1"/>
    <property type="molecule type" value="Genomic_DNA"/>
</dbReference>
<gene>
    <name evidence="1" type="ORF">A9Q75_14690</name>
</gene>
<reference evidence="2" key="1">
    <citation type="journal article" date="2017" name="Proc. Natl. Acad. Sci. U.S.A.">
        <title>Simulation of Deepwater Horizon oil plume reveals substrate specialization within a complex community of hydrocarbon degraders.</title>
        <authorList>
            <person name="Hu P."/>
            <person name="Dubinsky E.A."/>
            <person name="Probst A.J."/>
            <person name="Wang J."/>
            <person name="Sieber C.M.K."/>
            <person name="Tom L.M."/>
            <person name="Gardinali P."/>
            <person name="Banfield J.F."/>
            <person name="Atlas R.M."/>
            <person name="Andersen G.L."/>
        </authorList>
    </citation>
    <scope>NUCLEOTIDE SEQUENCE [LARGE SCALE GENOMIC DNA]</scope>
</reference>
<evidence type="ECO:0000313" key="1">
    <source>
        <dbReference type="EMBL" id="OUR77960.1"/>
    </source>
</evidence>